<keyword evidence="3" id="KW-1185">Reference proteome</keyword>
<feature type="transmembrane region" description="Helical" evidence="1">
    <location>
        <begin position="31"/>
        <end position="55"/>
    </location>
</feature>
<sequence length="106" mass="10656">MTKGVDLTTTVIGLRLSPVVSERNPLAAAMIAQYGVVPGLVVGSVLTVAAMIVLIEGGFRIGSPSVQELGGSAATTGRGLCYAVGCSCNLVIASYNAAVVVRVAFS</sequence>
<dbReference type="RefSeq" id="WP_284063471.1">
    <property type="nucleotide sequence ID" value="NZ_CP126159.1"/>
</dbReference>
<keyword evidence="1" id="KW-1133">Transmembrane helix</keyword>
<dbReference type="GeneID" id="81211362"/>
<evidence type="ECO:0000313" key="2">
    <source>
        <dbReference type="EMBL" id="MFC6784646.1"/>
    </source>
</evidence>
<reference evidence="2 3" key="1">
    <citation type="journal article" date="2019" name="Int. J. Syst. Evol. Microbiol.">
        <title>The Global Catalogue of Microorganisms (GCM) 10K type strain sequencing project: providing services to taxonomists for standard genome sequencing and annotation.</title>
        <authorList>
            <consortium name="The Broad Institute Genomics Platform"/>
            <consortium name="The Broad Institute Genome Sequencing Center for Infectious Disease"/>
            <person name="Wu L."/>
            <person name="Ma J."/>
        </authorList>
    </citation>
    <scope>NUCLEOTIDE SEQUENCE [LARGE SCALE GENOMIC DNA]</scope>
    <source>
        <strain evidence="2 3">SYNS20</strain>
    </source>
</reference>
<dbReference type="AlphaFoldDB" id="A0ABD5T682"/>
<keyword evidence="1" id="KW-0812">Transmembrane</keyword>
<protein>
    <submittedName>
        <fullName evidence="2">Uncharacterized protein</fullName>
    </submittedName>
</protein>
<dbReference type="EMBL" id="JBHSWX010000001">
    <property type="protein sequence ID" value="MFC6784646.1"/>
    <property type="molecule type" value="Genomic_DNA"/>
</dbReference>
<name>A0ABD5T682_9EURY</name>
<accession>A0ABD5T682</accession>
<keyword evidence="1" id="KW-0472">Membrane</keyword>
<organism evidence="2 3">
    <name type="scientific">Halobaculum halobium</name>
    <dbReference type="NCBI Taxonomy" id="3032281"/>
    <lineage>
        <taxon>Archaea</taxon>
        <taxon>Methanobacteriati</taxon>
        <taxon>Methanobacteriota</taxon>
        <taxon>Stenosarchaea group</taxon>
        <taxon>Halobacteria</taxon>
        <taxon>Halobacteriales</taxon>
        <taxon>Haloferacaceae</taxon>
        <taxon>Halobaculum</taxon>
    </lineage>
</organism>
<proteinExistence type="predicted"/>
<gene>
    <name evidence="2" type="ORF">ACFQFD_01175</name>
</gene>
<dbReference type="Proteomes" id="UP001596443">
    <property type="component" value="Unassembled WGS sequence"/>
</dbReference>
<comment type="caution">
    <text evidence="2">The sequence shown here is derived from an EMBL/GenBank/DDBJ whole genome shotgun (WGS) entry which is preliminary data.</text>
</comment>
<evidence type="ECO:0000313" key="3">
    <source>
        <dbReference type="Proteomes" id="UP001596443"/>
    </source>
</evidence>
<evidence type="ECO:0000256" key="1">
    <source>
        <dbReference type="SAM" id="Phobius"/>
    </source>
</evidence>